<dbReference type="InterPro" id="IPR056783">
    <property type="entry name" value="PSF1_C"/>
</dbReference>
<evidence type="ECO:0000256" key="5">
    <source>
        <dbReference type="RuleBase" id="RU368085"/>
    </source>
</evidence>
<dbReference type="GO" id="GO:0000811">
    <property type="term" value="C:GINS complex"/>
    <property type="evidence" value="ECO:0007669"/>
    <property type="project" value="UniProtKB-UniRule"/>
</dbReference>
<proteinExistence type="inferred from homology"/>
<evidence type="ECO:0000256" key="2">
    <source>
        <dbReference type="ARBA" id="ARBA00006677"/>
    </source>
</evidence>
<dbReference type="GO" id="GO:1902983">
    <property type="term" value="P:DNA strand elongation involved in mitotic DNA replication"/>
    <property type="evidence" value="ECO:0007669"/>
    <property type="project" value="TreeGrafter"/>
</dbReference>
<dbReference type="InterPro" id="IPR005339">
    <property type="entry name" value="GINS_Psf1"/>
</dbReference>
<dbReference type="CDD" id="cd21696">
    <property type="entry name" value="GINS_B_Psf1"/>
    <property type="match status" value="1"/>
</dbReference>
<dbReference type="PANTHER" id="PTHR12914:SF2">
    <property type="entry name" value="DNA REPLICATION COMPLEX GINS PROTEIN PSF1"/>
    <property type="match status" value="1"/>
</dbReference>
<evidence type="ECO:0000313" key="8">
    <source>
        <dbReference type="Proteomes" id="UP000515146"/>
    </source>
</evidence>
<dbReference type="Pfam" id="PF24997">
    <property type="entry name" value="PSF1_C"/>
    <property type="match status" value="1"/>
</dbReference>
<keyword evidence="8" id="KW-1185">Reference proteome</keyword>
<dbReference type="GeneID" id="113791820"/>
<organism evidence="8 9">
    <name type="scientific">Dermatophagoides pteronyssinus</name>
    <name type="common">European house dust mite</name>
    <dbReference type="NCBI Taxonomy" id="6956"/>
    <lineage>
        <taxon>Eukaryota</taxon>
        <taxon>Metazoa</taxon>
        <taxon>Ecdysozoa</taxon>
        <taxon>Arthropoda</taxon>
        <taxon>Chelicerata</taxon>
        <taxon>Arachnida</taxon>
        <taxon>Acari</taxon>
        <taxon>Acariformes</taxon>
        <taxon>Sarcoptiformes</taxon>
        <taxon>Astigmata</taxon>
        <taxon>Psoroptidia</taxon>
        <taxon>Analgoidea</taxon>
        <taxon>Pyroglyphidae</taxon>
        <taxon>Dermatophagoidinae</taxon>
        <taxon>Dermatophagoides</taxon>
    </lineage>
</organism>
<protein>
    <recommendedName>
        <fullName evidence="5">DNA replication complex GINS protein PSF1</fullName>
    </recommendedName>
</protein>
<dbReference type="FunCoup" id="A0A6P6XZL6">
    <property type="interactions" value="796"/>
</dbReference>
<dbReference type="PANTHER" id="PTHR12914">
    <property type="entry name" value="PARTNER OF SLD5"/>
    <property type="match status" value="1"/>
</dbReference>
<dbReference type="RefSeq" id="XP_027197459.1">
    <property type="nucleotide sequence ID" value="XM_027341658.1"/>
</dbReference>
<evidence type="ECO:0000256" key="1">
    <source>
        <dbReference type="ARBA" id="ARBA00004123"/>
    </source>
</evidence>
<comment type="function">
    <text evidence="5">Required for correct functioning of the GINS complex, a complex that plays an essential role in the initiation of DNA replication, and progression of DNA replication forks. GINS complex seems to bind preferentially to single-stranded DNA.</text>
</comment>
<comment type="subunit">
    <text evidence="5">Component of the GINS complex.</text>
</comment>
<feature type="domain" description="DNA replication complex GINS protein PSF1 C-terminal" evidence="7">
    <location>
        <begin position="158"/>
        <end position="208"/>
    </location>
</feature>
<dbReference type="Pfam" id="PF05916">
    <property type="entry name" value="Sld5"/>
    <property type="match status" value="1"/>
</dbReference>
<dbReference type="OMA" id="AMCHIRR"/>
<sequence>MFGEKCVDLIKESTRDSSELIAPYNQNLVNEVFDEMRLISHTLFESLNSDNDQVAPNETTVEQQSTYDSQNRLLVNKVYLRAFLWNKRCLLAYHNHRLERLKRIRWQLGAILPAEVKCNLSEDEIKWFASYSRNLSDYMNHLNDNKGIDLTLMRNPPKKLYIQVRCISDYGQLELDDGHTVVLSKDSMHYLPLSKCEKLIHQGVLEQIQ</sequence>
<comment type="subcellular location">
    <subcellularLocation>
        <location evidence="1 5">Nucleus</location>
    </subcellularLocation>
</comment>
<dbReference type="InterPro" id="IPR021151">
    <property type="entry name" value="GINS_A"/>
</dbReference>
<dbReference type="SUPFAM" id="SSF158573">
    <property type="entry name" value="GINS helical bundle-like"/>
    <property type="match status" value="1"/>
</dbReference>
<evidence type="ECO:0000313" key="9">
    <source>
        <dbReference type="RefSeq" id="XP_027197459.1"/>
    </source>
</evidence>
<evidence type="ECO:0000256" key="3">
    <source>
        <dbReference type="ARBA" id="ARBA00022705"/>
    </source>
</evidence>
<evidence type="ECO:0000259" key="7">
    <source>
        <dbReference type="Pfam" id="PF24997"/>
    </source>
</evidence>
<keyword evidence="3 5" id="KW-0235">DNA replication</keyword>
<dbReference type="OrthoDB" id="10252587at2759"/>
<name>A0A6P6XZL6_DERPT</name>
<dbReference type="KEGG" id="dpte:113791820"/>
<feature type="domain" description="GINS subunit" evidence="6">
    <location>
        <begin position="86"/>
        <end position="141"/>
    </location>
</feature>
<dbReference type="CDD" id="cd11710">
    <property type="entry name" value="GINS_A_psf1"/>
    <property type="match status" value="1"/>
</dbReference>
<dbReference type="AlphaFoldDB" id="A0A6P6XZL6"/>
<dbReference type="InterPro" id="IPR036224">
    <property type="entry name" value="GINS_bundle-like_dom_sf"/>
</dbReference>
<dbReference type="InParanoid" id="A0A6P6XZL6"/>
<reference evidence="9" key="1">
    <citation type="submission" date="2025-08" db="UniProtKB">
        <authorList>
            <consortium name="RefSeq"/>
        </authorList>
    </citation>
    <scope>IDENTIFICATION</scope>
    <source>
        <strain evidence="9">Airmid</strain>
    </source>
</reference>
<dbReference type="Gene3D" id="1.20.58.1030">
    <property type="match status" value="1"/>
</dbReference>
<comment type="similarity">
    <text evidence="2 5">Belongs to the GINS1/PSF1 family.</text>
</comment>
<gene>
    <name evidence="9" type="primary">LOC113791820</name>
</gene>
<evidence type="ECO:0000256" key="4">
    <source>
        <dbReference type="ARBA" id="ARBA00023242"/>
    </source>
</evidence>
<dbReference type="Proteomes" id="UP000515146">
    <property type="component" value="Unplaced"/>
</dbReference>
<evidence type="ECO:0000259" key="6">
    <source>
        <dbReference type="Pfam" id="PF05916"/>
    </source>
</evidence>
<keyword evidence="4 5" id="KW-0539">Nucleus</keyword>
<accession>A0A6P6XZL6</accession>